<dbReference type="GO" id="GO:0030313">
    <property type="term" value="C:cell envelope"/>
    <property type="evidence" value="ECO:0007669"/>
    <property type="project" value="UniProtKB-SubCell"/>
</dbReference>
<keyword evidence="6" id="KW-1133">Transmembrane helix</keyword>
<feature type="signal peptide" evidence="7">
    <location>
        <begin position="1"/>
        <end position="30"/>
    </location>
</feature>
<keyword evidence="4" id="KW-0186">Copper</keyword>
<dbReference type="GO" id="GO:0005886">
    <property type="term" value="C:plasma membrane"/>
    <property type="evidence" value="ECO:0007669"/>
    <property type="project" value="TreeGrafter"/>
</dbReference>
<feature type="compositionally biased region" description="Low complexity" evidence="5">
    <location>
        <begin position="136"/>
        <end position="149"/>
    </location>
</feature>
<feature type="compositionally biased region" description="Polar residues" evidence="5">
    <location>
        <begin position="150"/>
        <end position="159"/>
    </location>
</feature>
<keyword evidence="6" id="KW-0472">Membrane</keyword>
<evidence type="ECO:0000259" key="8">
    <source>
        <dbReference type="Pfam" id="PF04234"/>
    </source>
</evidence>
<sequence length="199" mass="20528">MTHRRARPLALLVLLLLPLLWGSYAAPAFAHDRLVGTTPASGASVTSPTSVQLRFAEKVVSTGTRIEVKDPRDKVVSSDLRVTGDIVSVRLAQPTTAGTYRVVWRITSDDGHPVSGGFSFRAAPAAGATATATSSATTSSAGASSSSSPVPTQQVPTNSTNNAPWLIIGAVVIAVLAIAGGVVVSRRRLKDDEPSNGST</sequence>
<name>A0A853DGY5_9MICO</name>
<evidence type="ECO:0000313" key="10">
    <source>
        <dbReference type="Proteomes" id="UP000571817"/>
    </source>
</evidence>
<comment type="subcellular location">
    <subcellularLocation>
        <location evidence="1">Cell envelope</location>
    </subcellularLocation>
</comment>
<feature type="region of interest" description="Disordered" evidence="5">
    <location>
        <begin position="136"/>
        <end position="159"/>
    </location>
</feature>
<evidence type="ECO:0000313" key="9">
    <source>
        <dbReference type="EMBL" id="NYJ75957.1"/>
    </source>
</evidence>
<dbReference type="SUPFAM" id="SSF81296">
    <property type="entry name" value="E set domains"/>
    <property type="match status" value="1"/>
</dbReference>
<keyword evidence="3 7" id="KW-0732">Signal</keyword>
<evidence type="ECO:0000256" key="2">
    <source>
        <dbReference type="ARBA" id="ARBA00022723"/>
    </source>
</evidence>
<feature type="chain" id="PRO_5039373455" description="CopC domain-containing protein" evidence="7">
    <location>
        <begin position="31"/>
        <end position="199"/>
    </location>
</feature>
<dbReference type="GO" id="GO:0005507">
    <property type="term" value="F:copper ion binding"/>
    <property type="evidence" value="ECO:0007669"/>
    <property type="project" value="InterPro"/>
</dbReference>
<dbReference type="GO" id="GO:0006825">
    <property type="term" value="P:copper ion transport"/>
    <property type="evidence" value="ECO:0007669"/>
    <property type="project" value="InterPro"/>
</dbReference>
<dbReference type="InterPro" id="IPR007348">
    <property type="entry name" value="CopC_dom"/>
</dbReference>
<dbReference type="Proteomes" id="UP000571817">
    <property type="component" value="Unassembled WGS sequence"/>
</dbReference>
<dbReference type="GO" id="GO:0042597">
    <property type="term" value="C:periplasmic space"/>
    <property type="evidence" value="ECO:0007669"/>
    <property type="project" value="InterPro"/>
</dbReference>
<feature type="transmembrane region" description="Helical" evidence="6">
    <location>
        <begin position="163"/>
        <end position="184"/>
    </location>
</feature>
<evidence type="ECO:0000256" key="4">
    <source>
        <dbReference type="ARBA" id="ARBA00023008"/>
    </source>
</evidence>
<keyword evidence="6" id="KW-0812">Transmembrane</keyword>
<evidence type="ECO:0000256" key="6">
    <source>
        <dbReference type="SAM" id="Phobius"/>
    </source>
</evidence>
<keyword evidence="2" id="KW-0479">Metal-binding</keyword>
<organism evidence="9 10">
    <name type="scientific">Allobranchiibius huperziae</name>
    <dbReference type="NCBI Taxonomy" id="1874116"/>
    <lineage>
        <taxon>Bacteria</taxon>
        <taxon>Bacillati</taxon>
        <taxon>Actinomycetota</taxon>
        <taxon>Actinomycetes</taxon>
        <taxon>Micrococcales</taxon>
        <taxon>Dermacoccaceae</taxon>
        <taxon>Allobranchiibius</taxon>
    </lineage>
</organism>
<comment type="caution">
    <text evidence="9">The sequence shown here is derived from an EMBL/GenBank/DDBJ whole genome shotgun (WGS) entry which is preliminary data.</text>
</comment>
<dbReference type="AlphaFoldDB" id="A0A853DGY5"/>
<dbReference type="Gene3D" id="2.60.40.1220">
    <property type="match status" value="1"/>
</dbReference>
<dbReference type="Pfam" id="PF04234">
    <property type="entry name" value="CopC"/>
    <property type="match status" value="1"/>
</dbReference>
<reference evidence="9 10" key="1">
    <citation type="submission" date="2020-07" db="EMBL/GenBank/DDBJ databases">
        <title>Sequencing the genomes of 1000 actinobacteria strains.</title>
        <authorList>
            <person name="Klenk H.-P."/>
        </authorList>
    </citation>
    <scope>NUCLEOTIDE SEQUENCE [LARGE SCALE GENOMIC DNA]</scope>
    <source>
        <strain evidence="9 10">DSM 29531</strain>
    </source>
</reference>
<feature type="domain" description="CopC" evidence="8">
    <location>
        <begin position="31"/>
        <end position="121"/>
    </location>
</feature>
<evidence type="ECO:0000256" key="7">
    <source>
        <dbReference type="SAM" id="SignalP"/>
    </source>
</evidence>
<dbReference type="InterPro" id="IPR032694">
    <property type="entry name" value="CopC/D"/>
</dbReference>
<dbReference type="PANTHER" id="PTHR34820:SF4">
    <property type="entry name" value="INNER MEMBRANE PROTEIN YEBZ"/>
    <property type="match status" value="1"/>
</dbReference>
<gene>
    <name evidence="9" type="ORF">HNR15_002920</name>
</gene>
<dbReference type="RefSeq" id="WP_179483022.1">
    <property type="nucleotide sequence ID" value="NZ_JACCFW010000001.1"/>
</dbReference>
<evidence type="ECO:0000256" key="5">
    <source>
        <dbReference type="SAM" id="MobiDB-lite"/>
    </source>
</evidence>
<evidence type="ECO:0000256" key="3">
    <source>
        <dbReference type="ARBA" id="ARBA00022729"/>
    </source>
</evidence>
<dbReference type="PANTHER" id="PTHR34820">
    <property type="entry name" value="INNER MEMBRANE PROTEIN YEBZ"/>
    <property type="match status" value="1"/>
</dbReference>
<dbReference type="GO" id="GO:0046688">
    <property type="term" value="P:response to copper ion"/>
    <property type="evidence" value="ECO:0007669"/>
    <property type="project" value="InterPro"/>
</dbReference>
<dbReference type="EMBL" id="JACCFW010000001">
    <property type="protein sequence ID" value="NYJ75957.1"/>
    <property type="molecule type" value="Genomic_DNA"/>
</dbReference>
<proteinExistence type="predicted"/>
<keyword evidence="10" id="KW-1185">Reference proteome</keyword>
<accession>A0A853DGY5</accession>
<protein>
    <recommendedName>
        <fullName evidence="8">CopC domain-containing protein</fullName>
    </recommendedName>
</protein>
<evidence type="ECO:0000256" key="1">
    <source>
        <dbReference type="ARBA" id="ARBA00004196"/>
    </source>
</evidence>
<dbReference type="InterPro" id="IPR014756">
    <property type="entry name" value="Ig_E-set"/>
</dbReference>
<dbReference type="InterPro" id="IPR014755">
    <property type="entry name" value="Cu-Rt/internalin_Ig-like"/>
</dbReference>